<accession>A0A8H6HBC4</accession>
<dbReference type="AlphaFoldDB" id="A0A8H6HBC4"/>
<evidence type="ECO:0000256" key="1">
    <source>
        <dbReference type="SAM" id="SignalP"/>
    </source>
</evidence>
<feature type="chain" id="PRO_5034749075" evidence="1">
    <location>
        <begin position="21"/>
        <end position="141"/>
    </location>
</feature>
<comment type="caution">
    <text evidence="2">The sequence shown here is derived from an EMBL/GenBank/DDBJ whole genome shotgun (WGS) entry which is preliminary data.</text>
</comment>
<name>A0A8H6HBC4_9AGAR</name>
<evidence type="ECO:0000313" key="2">
    <source>
        <dbReference type="EMBL" id="KAF6743320.1"/>
    </source>
</evidence>
<gene>
    <name evidence="2" type="ORF">DFP72DRAFT_859023</name>
</gene>
<evidence type="ECO:0000313" key="3">
    <source>
        <dbReference type="Proteomes" id="UP000521943"/>
    </source>
</evidence>
<proteinExistence type="predicted"/>
<dbReference type="Proteomes" id="UP000521943">
    <property type="component" value="Unassembled WGS sequence"/>
</dbReference>
<keyword evidence="3" id="KW-1185">Reference proteome</keyword>
<organism evidence="2 3">
    <name type="scientific">Ephemerocybe angulata</name>
    <dbReference type="NCBI Taxonomy" id="980116"/>
    <lineage>
        <taxon>Eukaryota</taxon>
        <taxon>Fungi</taxon>
        <taxon>Dikarya</taxon>
        <taxon>Basidiomycota</taxon>
        <taxon>Agaricomycotina</taxon>
        <taxon>Agaricomycetes</taxon>
        <taxon>Agaricomycetidae</taxon>
        <taxon>Agaricales</taxon>
        <taxon>Agaricineae</taxon>
        <taxon>Psathyrellaceae</taxon>
        <taxon>Ephemerocybe</taxon>
    </lineage>
</organism>
<sequence>MLSATRITFILLVLGVTSLASPLPNVNGGIEARSPDSKHGLTHVNNGGHDVVVVGRDDVDWAHAAFPKRSEDLTARGGVVGHTHVTRQADDVDWAHGAFPKRRSEDLGARGGVVGRTEGNAKAAKAGEVGDVDWVPVIYDA</sequence>
<keyword evidence="1" id="KW-0732">Signal</keyword>
<reference evidence="2 3" key="1">
    <citation type="submission" date="2020-07" db="EMBL/GenBank/DDBJ databases">
        <title>Comparative genomics of pyrophilous fungi reveals a link between fire events and developmental genes.</title>
        <authorList>
            <consortium name="DOE Joint Genome Institute"/>
            <person name="Steindorff A.S."/>
            <person name="Carver A."/>
            <person name="Calhoun S."/>
            <person name="Stillman K."/>
            <person name="Liu H."/>
            <person name="Lipzen A."/>
            <person name="Pangilinan J."/>
            <person name="Labutti K."/>
            <person name="Bruns T.D."/>
            <person name="Grigoriev I.V."/>
        </authorList>
    </citation>
    <scope>NUCLEOTIDE SEQUENCE [LARGE SCALE GENOMIC DNA]</scope>
    <source>
        <strain evidence="2 3">CBS 144469</strain>
    </source>
</reference>
<protein>
    <submittedName>
        <fullName evidence="2">Uncharacterized protein</fullName>
    </submittedName>
</protein>
<dbReference type="EMBL" id="JACGCI010000148">
    <property type="protein sequence ID" value="KAF6743320.1"/>
    <property type="molecule type" value="Genomic_DNA"/>
</dbReference>
<feature type="signal peptide" evidence="1">
    <location>
        <begin position="1"/>
        <end position="20"/>
    </location>
</feature>